<dbReference type="Pfam" id="PF13657">
    <property type="entry name" value="Couple_hipA"/>
    <property type="match status" value="1"/>
</dbReference>
<name>J1YA07_9ALTE</name>
<dbReference type="PANTHER" id="PTHR37419:SF1">
    <property type="entry name" value="SERINE_THREONINE-PROTEIN KINASE TOXIN HIPA"/>
    <property type="match status" value="1"/>
</dbReference>
<evidence type="ECO:0000259" key="5">
    <source>
        <dbReference type="Pfam" id="PF13657"/>
    </source>
</evidence>
<evidence type="ECO:0000256" key="1">
    <source>
        <dbReference type="ARBA" id="ARBA00010164"/>
    </source>
</evidence>
<evidence type="ECO:0000313" key="7">
    <source>
        <dbReference type="Proteomes" id="UP000012043"/>
    </source>
</evidence>
<dbReference type="Pfam" id="PF07804">
    <property type="entry name" value="HipA_C"/>
    <property type="match status" value="1"/>
</dbReference>
<gene>
    <name evidence="6" type="ORF">AEST_25630</name>
</gene>
<evidence type="ECO:0000259" key="4">
    <source>
        <dbReference type="Pfam" id="PF07804"/>
    </source>
</evidence>
<dbReference type="EMBL" id="ALAB01000029">
    <property type="protein sequence ID" value="EJI84630.1"/>
    <property type="molecule type" value="Genomic_DNA"/>
</dbReference>
<keyword evidence="3" id="KW-0418">Kinase</keyword>
<organism evidence="6 7">
    <name type="scientific">Alishewanella aestuarii B11</name>
    <dbReference type="NCBI Taxonomy" id="1197174"/>
    <lineage>
        <taxon>Bacteria</taxon>
        <taxon>Pseudomonadati</taxon>
        <taxon>Pseudomonadota</taxon>
        <taxon>Gammaproteobacteria</taxon>
        <taxon>Alteromonadales</taxon>
        <taxon>Alteromonadaceae</taxon>
        <taxon>Alishewanella</taxon>
    </lineage>
</organism>
<comment type="caution">
    <text evidence="6">The sequence shown here is derived from an EMBL/GenBank/DDBJ whole genome shotgun (WGS) entry which is preliminary data.</text>
</comment>
<dbReference type="AlphaFoldDB" id="J1YA07"/>
<dbReference type="Proteomes" id="UP000012043">
    <property type="component" value="Unassembled WGS sequence"/>
</dbReference>
<reference evidence="6 7" key="1">
    <citation type="journal article" date="2012" name="J. Bacteriol.">
        <title>Genome Sequence of Pectin-Degrading Alishewanella aestuarii Strain B11T, Isolated from Tidal Flat Sediment.</title>
        <authorList>
            <person name="Jung J."/>
            <person name="Choi S."/>
            <person name="Chun J."/>
            <person name="Park W."/>
        </authorList>
    </citation>
    <scope>NUCLEOTIDE SEQUENCE [LARGE SCALE GENOMIC DNA]</scope>
    <source>
        <strain evidence="6 7">B11</strain>
    </source>
</reference>
<dbReference type="RefSeq" id="WP_008609514.1">
    <property type="nucleotide sequence ID" value="NZ_ALAB01000029.1"/>
</dbReference>
<evidence type="ECO:0000256" key="2">
    <source>
        <dbReference type="ARBA" id="ARBA00022679"/>
    </source>
</evidence>
<comment type="similarity">
    <text evidence="1">Belongs to the HipA Ser/Thr kinase family.</text>
</comment>
<keyword evidence="2" id="KW-0808">Transferase</keyword>
<dbReference type="GO" id="GO:0004674">
    <property type="term" value="F:protein serine/threonine kinase activity"/>
    <property type="evidence" value="ECO:0007669"/>
    <property type="project" value="TreeGrafter"/>
</dbReference>
<keyword evidence="7" id="KW-1185">Reference proteome</keyword>
<dbReference type="GO" id="GO:0005829">
    <property type="term" value="C:cytosol"/>
    <property type="evidence" value="ECO:0007669"/>
    <property type="project" value="TreeGrafter"/>
</dbReference>
<dbReference type="InterPro" id="IPR052028">
    <property type="entry name" value="HipA_Ser/Thr_kinase"/>
</dbReference>
<sequence>MRELVVYLDRTLVGKLFEESSLWGFEYDSTWLTHGYNIIPGLLFKAGRQLDGATTRPVQWFFDNLLPEEQARTLLEKEAKVQPGDAFSLLTAIGHESAGAFTLLTPGAKLDAGQAIELTPAELNERILNLPKLPLNLSERKKMSLAGAQHKMLVIFKDGQLYEPSGQLPSTHILKPEHTDASAYYFTTRNEWFVMSLARACGLSVPEVHHIYLPAPVHIVKRFDRSGEYPDIHRLHVIDGCQLLGLSFREKYSASSVESLKKLADSCIAPGPARLAIFKWALFNAFVGNGDAHLKNLSFRLTDRGYQLMPHYDLLSTSIYAVVGKHHLEELSQKMGAAAHFGELRKPCLAIWAGAWIARGTVIKNYGTNEKDNHAGCR</sequence>
<evidence type="ECO:0000313" key="6">
    <source>
        <dbReference type="EMBL" id="EJI84630.1"/>
    </source>
</evidence>
<protein>
    <submittedName>
        <fullName evidence="6">HipA domain-containing protein</fullName>
    </submittedName>
</protein>
<feature type="domain" description="HipA-like C-terminal" evidence="4">
    <location>
        <begin position="143"/>
        <end position="331"/>
    </location>
</feature>
<accession>J1YA07</accession>
<proteinExistence type="inferred from homology"/>
<dbReference type="PATRIC" id="fig|1197174.4.peg.2504"/>
<feature type="domain" description="HipA N-terminal subdomain 1" evidence="5">
    <location>
        <begin position="5"/>
        <end position="103"/>
    </location>
</feature>
<dbReference type="PANTHER" id="PTHR37419">
    <property type="entry name" value="SERINE/THREONINE-PROTEIN KINASE TOXIN HIPA"/>
    <property type="match status" value="1"/>
</dbReference>
<dbReference type="InterPro" id="IPR017508">
    <property type="entry name" value="HipA_N1"/>
</dbReference>
<dbReference type="NCBIfam" id="TIGR03071">
    <property type="entry name" value="couple_hipA"/>
    <property type="match status" value="1"/>
</dbReference>
<evidence type="ECO:0000256" key="3">
    <source>
        <dbReference type="ARBA" id="ARBA00022777"/>
    </source>
</evidence>
<dbReference type="InterPro" id="IPR012893">
    <property type="entry name" value="HipA-like_C"/>
</dbReference>